<dbReference type="InterPro" id="IPR054643">
    <property type="entry name" value="TbtD_PbtD_pyrid"/>
</dbReference>
<dbReference type="EMBL" id="BMND01000001">
    <property type="protein sequence ID" value="GGN32377.1"/>
    <property type="molecule type" value="Genomic_DNA"/>
</dbReference>
<dbReference type="NCBIfam" id="NF045556">
    <property type="entry name" value="TbtD_PbtD_pyrid"/>
    <property type="match status" value="1"/>
</dbReference>
<dbReference type="RefSeq" id="WP_189095537.1">
    <property type="nucleotide sequence ID" value="NZ_BMND01000001.1"/>
</dbReference>
<proteinExistence type="predicted"/>
<name>A0ABQ2J020_9ACTN</name>
<evidence type="ECO:0000313" key="2">
    <source>
        <dbReference type="EMBL" id="GGN32377.1"/>
    </source>
</evidence>
<dbReference type="InterPro" id="IPR023809">
    <property type="entry name" value="Thiopep_bacteriocin_synth_dom"/>
</dbReference>
<evidence type="ECO:0000259" key="1">
    <source>
        <dbReference type="Pfam" id="PF14028"/>
    </source>
</evidence>
<feature type="domain" description="Thiopeptide-type bacteriocin biosynthesis" evidence="1">
    <location>
        <begin position="9"/>
        <end position="366"/>
    </location>
</feature>
<reference evidence="3" key="1">
    <citation type="journal article" date="2019" name="Int. J. Syst. Evol. Microbiol.">
        <title>The Global Catalogue of Microorganisms (GCM) 10K type strain sequencing project: providing services to taxonomists for standard genome sequencing and annotation.</title>
        <authorList>
            <consortium name="The Broad Institute Genomics Platform"/>
            <consortium name="The Broad Institute Genome Sequencing Center for Infectious Disease"/>
            <person name="Wu L."/>
            <person name="Ma J."/>
        </authorList>
    </citation>
    <scope>NUCLEOTIDE SEQUENCE [LARGE SCALE GENOMIC DNA]</scope>
    <source>
        <strain evidence="3">CGMCC 4.7323</strain>
    </source>
</reference>
<protein>
    <recommendedName>
        <fullName evidence="1">Thiopeptide-type bacteriocin biosynthesis domain-containing protein</fullName>
    </recommendedName>
</protein>
<accession>A0ABQ2J020</accession>
<dbReference type="GeneID" id="301546160"/>
<evidence type="ECO:0000313" key="3">
    <source>
        <dbReference type="Proteomes" id="UP000600080"/>
    </source>
</evidence>
<dbReference type="Proteomes" id="UP000600080">
    <property type="component" value="Unassembled WGS sequence"/>
</dbReference>
<sequence length="405" mass="44803">MTEAAGASWHSLHVHHHDEDAEPALILDAVRPAFAAVRPHVRGCWFGRHWLRGPHLRLNFLTDEAAWSRQVRPVVESMVTDHLRARPSTVTLDQAALAPVHERLAELEMEPGPLRPWVADNTVVERPYDHRLQVLGSLRAGELVADFLSDTTDLTFRMYEQLRTAPLSVLALDLMWTTAAAAAIPFEPGGAPIERGVLSLRSHADAFLSRTNDPVAFRTRFDERFHRQEAALSARLREVEAALAEPAGGGATGSDATGSNATDSEVAFVREWARAVRRHQRLAQPLLASGEVSMGGAALAPRMPTRQLSEFHTLLLSDHGHRDFLVDDAWFASFRLVMNYLYLHLNRLGLAPVDRGLLCHLAARTVESVHGTSAVDSFERYVAAPDGPKVPGWRRIGAEWAEGSR</sequence>
<dbReference type="Pfam" id="PF14028">
    <property type="entry name" value="Lant_dehydr_C"/>
    <property type="match status" value="1"/>
</dbReference>
<comment type="caution">
    <text evidence="2">The sequence shown here is derived from an EMBL/GenBank/DDBJ whole genome shotgun (WGS) entry which is preliminary data.</text>
</comment>
<organism evidence="2 3">
    <name type="scientific">Streptomyces kronopolitis</name>
    <dbReference type="NCBI Taxonomy" id="1612435"/>
    <lineage>
        <taxon>Bacteria</taxon>
        <taxon>Bacillati</taxon>
        <taxon>Actinomycetota</taxon>
        <taxon>Actinomycetes</taxon>
        <taxon>Kitasatosporales</taxon>
        <taxon>Streptomycetaceae</taxon>
        <taxon>Streptomyces</taxon>
    </lineage>
</organism>
<gene>
    <name evidence="2" type="ORF">GCM10012285_02500</name>
</gene>
<keyword evidence="3" id="KW-1185">Reference proteome</keyword>